<dbReference type="AlphaFoldDB" id="A0A2S7SXQ4"/>
<gene>
    <name evidence="2" type="ORF">CJD36_007875</name>
</gene>
<dbReference type="InterPro" id="IPR037401">
    <property type="entry name" value="SnoaL-like"/>
</dbReference>
<evidence type="ECO:0000313" key="3">
    <source>
        <dbReference type="Proteomes" id="UP000239872"/>
    </source>
</evidence>
<dbReference type="Pfam" id="PF12680">
    <property type="entry name" value="SnoaL_2"/>
    <property type="match status" value="1"/>
</dbReference>
<evidence type="ECO:0000259" key="1">
    <source>
        <dbReference type="Pfam" id="PF12680"/>
    </source>
</evidence>
<dbReference type="SUPFAM" id="SSF54427">
    <property type="entry name" value="NTF2-like"/>
    <property type="match status" value="1"/>
</dbReference>
<dbReference type="Gene3D" id="3.10.450.50">
    <property type="match status" value="1"/>
</dbReference>
<dbReference type="Proteomes" id="UP000239872">
    <property type="component" value="Unassembled WGS sequence"/>
</dbReference>
<feature type="domain" description="SnoaL-like" evidence="1">
    <location>
        <begin position="22"/>
        <end position="105"/>
    </location>
</feature>
<accession>A0A2S7SXQ4</accession>
<dbReference type="OrthoDB" id="795653at2"/>
<dbReference type="RefSeq" id="WP_105038583.1">
    <property type="nucleotide sequence ID" value="NZ_PPSL01000002.1"/>
</dbReference>
<protein>
    <submittedName>
        <fullName evidence="2">Nuclear transport factor 2 family protein</fullName>
    </submittedName>
</protein>
<keyword evidence="3" id="KW-1185">Reference proteome</keyword>
<name>A0A2S7SXQ4_9BACT</name>
<reference evidence="2 3" key="1">
    <citation type="submission" date="2018-01" db="EMBL/GenBank/DDBJ databases">
        <title>A novel member of the phylum Bacteroidetes isolated from glacier ice.</title>
        <authorList>
            <person name="Liu Q."/>
            <person name="Xin Y.-H."/>
        </authorList>
    </citation>
    <scope>NUCLEOTIDE SEQUENCE [LARGE SCALE GENOMIC DNA]</scope>
    <source>
        <strain evidence="2 3">RB1R16</strain>
    </source>
</reference>
<comment type="caution">
    <text evidence="2">The sequence shown here is derived from an EMBL/GenBank/DDBJ whole genome shotgun (WGS) entry which is preliminary data.</text>
</comment>
<proteinExistence type="predicted"/>
<organism evidence="2 3">
    <name type="scientific">Flavipsychrobacter stenotrophus</name>
    <dbReference type="NCBI Taxonomy" id="2077091"/>
    <lineage>
        <taxon>Bacteria</taxon>
        <taxon>Pseudomonadati</taxon>
        <taxon>Bacteroidota</taxon>
        <taxon>Chitinophagia</taxon>
        <taxon>Chitinophagales</taxon>
        <taxon>Chitinophagaceae</taxon>
        <taxon>Flavipsychrobacter</taxon>
    </lineage>
</organism>
<dbReference type="EMBL" id="PPSL01000002">
    <property type="protein sequence ID" value="PQJ11703.1"/>
    <property type="molecule type" value="Genomic_DNA"/>
</dbReference>
<dbReference type="InterPro" id="IPR032710">
    <property type="entry name" value="NTF2-like_dom_sf"/>
</dbReference>
<sequence>MITDNPSQRENSLAADTVLSCVEAVNNGDYKEARTYVSDQMVFLGVMGSSDGGDAYVDYLELKKIRYQVHKVFAEGDDVCLLYDLLMGGKAIYGCGWYHVKEGKINMLRVVFDPRPLLEQKG</sequence>
<evidence type="ECO:0000313" key="2">
    <source>
        <dbReference type="EMBL" id="PQJ11703.1"/>
    </source>
</evidence>